<dbReference type="EMBL" id="JARAOO010000007">
    <property type="protein sequence ID" value="KAJ7963449.1"/>
    <property type="molecule type" value="Genomic_DNA"/>
</dbReference>
<feature type="region of interest" description="Disordered" evidence="1">
    <location>
        <begin position="40"/>
        <end position="73"/>
    </location>
</feature>
<keyword evidence="3" id="KW-1185">Reference proteome</keyword>
<protein>
    <submittedName>
        <fullName evidence="2">Uncharacterized protein</fullName>
    </submittedName>
</protein>
<name>A0AAD7PQI2_QUISA</name>
<organism evidence="2 3">
    <name type="scientific">Quillaja saponaria</name>
    <name type="common">Soap bark tree</name>
    <dbReference type="NCBI Taxonomy" id="32244"/>
    <lineage>
        <taxon>Eukaryota</taxon>
        <taxon>Viridiplantae</taxon>
        <taxon>Streptophyta</taxon>
        <taxon>Embryophyta</taxon>
        <taxon>Tracheophyta</taxon>
        <taxon>Spermatophyta</taxon>
        <taxon>Magnoliopsida</taxon>
        <taxon>eudicotyledons</taxon>
        <taxon>Gunneridae</taxon>
        <taxon>Pentapetalae</taxon>
        <taxon>rosids</taxon>
        <taxon>fabids</taxon>
        <taxon>Fabales</taxon>
        <taxon>Quillajaceae</taxon>
        <taxon>Quillaja</taxon>
    </lineage>
</organism>
<gene>
    <name evidence="2" type="ORF">O6P43_018548</name>
</gene>
<evidence type="ECO:0000256" key="1">
    <source>
        <dbReference type="SAM" id="MobiDB-lite"/>
    </source>
</evidence>
<proteinExistence type="predicted"/>
<evidence type="ECO:0000313" key="3">
    <source>
        <dbReference type="Proteomes" id="UP001163823"/>
    </source>
</evidence>
<dbReference type="Proteomes" id="UP001163823">
    <property type="component" value="Chromosome 7"/>
</dbReference>
<accession>A0AAD7PQI2</accession>
<reference evidence="2" key="1">
    <citation type="journal article" date="2023" name="Science">
        <title>Elucidation of the pathway for biosynthesis of saponin adjuvants from the soapbark tree.</title>
        <authorList>
            <person name="Reed J."/>
            <person name="Orme A."/>
            <person name="El-Demerdash A."/>
            <person name="Owen C."/>
            <person name="Martin L.B.B."/>
            <person name="Misra R.C."/>
            <person name="Kikuchi S."/>
            <person name="Rejzek M."/>
            <person name="Martin A.C."/>
            <person name="Harkess A."/>
            <person name="Leebens-Mack J."/>
            <person name="Louveau T."/>
            <person name="Stephenson M.J."/>
            <person name="Osbourn A."/>
        </authorList>
    </citation>
    <scope>NUCLEOTIDE SEQUENCE</scope>
    <source>
        <strain evidence="2">S10</strain>
    </source>
</reference>
<sequence>MAVSQKLHWIWRGRSSLFLSDPLLGLSIRERTELCSFERRGRQNSDSRRYCSPQNASKRRAISQETRRVRRSSNPVSGLMLTEAYAPPLLLDSLTLFGNLIYQFP</sequence>
<evidence type="ECO:0000313" key="2">
    <source>
        <dbReference type="EMBL" id="KAJ7963449.1"/>
    </source>
</evidence>
<dbReference type="KEGG" id="qsa:O6P43_018548"/>
<feature type="compositionally biased region" description="Basic and acidic residues" evidence="1">
    <location>
        <begin position="40"/>
        <end position="49"/>
    </location>
</feature>
<dbReference type="AlphaFoldDB" id="A0AAD7PQI2"/>
<comment type="caution">
    <text evidence="2">The sequence shown here is derived from an EMBL/GenBank/DDBJ whole genome shotgun (WGS) entry which is preliminary data.</text>
</comment>